<dbReference type="RefSeq" id="WP_386805864.1">
    <property type="nucleotide sequence ID" value="NZ_JBHTMU010000043.1"/>
</dbReference>
<keyword evidence="3" id="KW-1185">Reference proteome</keyword>
<comment type="caution">
    <text evidence="2">The sequence shown here is derived from an EMBL/GenBank/DDBJ whole genome shotgun (WGS) entry which is preliminary data.</text>
</comment>
<accession>A0ABW3ZMI3</accession>
<organism evidence="2 3">
    <name type="scientific">Litorisediminicola beolgyonensis</name>
    <dbReference type="NCBI Taxonomy" id="1173614"/>
    <lineage>
        <taxon>Bacteria</taxon>
        <taxon>Pseudomonadati</taxon>
        <taxon>Pseudomonadota</taxon>
        <taxon>Alphaproteobacteria</taxon>
        <taxon>Rhodobacterales</taxon>
        <taxon>Paracoccaceae</taxon>
        <taxon>Litorisediminicola</taxon>
    </lineage>
</organism>
<dbReference type="EMBL" id="JBHTMU010000043">
    <property type="protein sequence ID" value="MFD1344280.1"/>
    <property type="molecule type" value="Genomic_DNA"/>
</dbReference>
<evidence type="ECO:0000313" key="2">
    <source>
        <dbReference type="EMBL" id="MFD1344280.1"/>
    </source>
</evidence>
<evidence type="ECO:0000313" key="3">
    <source>
        <dbReference type="Proteomes" id="UP001597135"/>
    </source>
</evidence>
<protein>
    <submittedName>
        <fullName evidence="2">DUF5906 domain-containing protein</fullName>
    </submittedName>
</protein>
<dbReference type="Proteomes" id="UP001597135">
    <property type="component" value="Unassembled WGS sequence"/>
</dbReference>
<proteinExistence type="predicted"/>
<dbReference type="InterPro" id="IPR045455">
    <property type="entry name" value="NrS-1_pol-like_helicase"/>
</dbReference>
<gene>
    <name evidence="2" type="ORF">ACFQ4E_17755</name>
</gene>
<dbReference type="Pfam" id="PF19263">
    <property type="entry name" value="DUF5906"/>
    <property type="match status" value="1"/>
</dbReference>
<dbReference type="SUPFAM" id="SSF52540">
    <property type="entry name" value="P-loop containing nucleoside triphosphate hydrolases"/>
    <property type="match status" value="1"/>
</dbReference>
<dbReference type="InterPro" id="IPR027417">
    <property type="entry name" value="P-loop_NTPase"/>
</dbReference>
<name>A0ABW3ZMI3_9RHOB</name>
<evidence type="ECO:0000259" key="1">
    <source>
        <dbReference type="Pfam" id="PF19263"/>
    </source>
</evidence>
<feature type="domain" description="NrS-1 polymerase-like helicase" evidence="1">
    <location>
        <begin position="461"/>
        <end position="569"/>
    </location>
</feature>
<sequence>MTGLSKEARIGLRSLHSACRGAGIEPAYVLLKGKDAFQKEWPKLRPTLAEVLEHLGRSADNSVGLQPASLDCVVLDCDHGDGPEVAVEWAGDAHAVTTPSSSGSAHKGHVWVRCDAADAVGNWKFRVQDPIEGEAEGELRTRGGQVRLNPQSVRLLASAVEEGRLRDGRRLSPVAFAGIRTSGGAADASGVALDWDDGAEADFDDLPERLRDRILEPVGTGERSEAVASLVWQLLAHGLSAASALSMLVEHCGFAVEKYGDRLEAQVEKIARDYLATRVTGIAQDFDDVIEAADLPEGARPDGGGNPLTRVVREMNERFCAVLDGGQFQVFMEEPDPIFEGRTAWTRMSREAFRHYFEDETLAQVGEKKRISKADLWLSSPHRRKYPGIVMDPQGLPHNEGKLNLWKGWAVEPAPGDWSMMRELIGEVLCDGDAASEDYVLRWIAYMLQRPWETPEVAIAFRGEEGTGKGTLGRALMRIAGQHGLTVSHRSQFAGRFNSHLRNCVFLFADEAVWPGDKEGEGVLKQLVTEPILSYEAKGRDITQGRNMVHMMLASNEEWIVPAGPEARRFFVSDVSDRRRQDHEYFGRLARQMDQGGLAGMAHDLLALDLRGWRPSMEIPQTRALADQKLRSMKPAARFWFELLGSGELPVGFDAEGNEIDWRTGAVVLGPQEKDATVEAFDGFLRRNQLRSERATHRALVREGKRLVGLTTGKREGGAERTWNLPALDDARAKFEARSGASELFD</sequence>
<reference evidence="3" key="1">
    <citation type="journal article" date="2019" name="Int. J. Syst. Evol. Microbiol.">
        <title>The Global Catalogue of Microorganisms (GCM) 10K type strain sequencing project: providing services to taxonomists for standard genome sequencing and annotation.</title>
        <authorList>
            <consortium name="The Broad Institute Genomics Platform"/>
            <consortium name="The Broad Institute Genome Sequencing Center for Infectious Disease"/>
            <person name="Wu L."/>
            <person name="Ma J."/>
        </authorList>
    </citation>
    <scope>NUCLEOTIDE SEQUENCE [LARGE SCALE GENOMIC DNA]</scope>
    <source>
        <strain evidence="3">CCUG 62953</strain>
    </source>
</reference>
<dbReference type="Gene3D" id="3.40.50.300">
    <property type="entry name" value="P-loop containing nucleotide triphosphate hydrolases"/>
    <property type="match status" value="1"/>
</dbReference>